<name>A0A316IE67_9PSEU</name>
<organism evidence="2 3">
    <name type="scientific">Lentzea atacamensis</name>
    <dbReference type="NCBI Taxonomy" id="531938"/>
    <lineage>
        <taxon>Bacteria</taxon>
        <taxon>Bacillati</taxon>
        <taxon>Actinomycetota</taxon>
        <taxon>Actinomycetes</taxon>
        <taxon>Pseudonocardiales</taxon>
        <taxon>Pseudonocardiaceae</taxon>
        <taxon>Lentzea</taxon>
    </lineage>
</organism>
<evidence type="ECO:0000256" key="1">
    <source>
        <dbReference type="SAM" id="Phobius"/>
    </source>
</evidence>
<evidence type="ECO:0000313" key="3">
    <source>
        <dbReference type="Proteomes" id="UP000246005"/>
    </source>
</evidence>
<protein>
    <submittedName>
        <fullName evidence="2">Uncharacterized protein</fullName>
    </submittedName>
</protein>
<keyword evidence="1" id="KW-0812">Transmembrane</keyword>
<dbReference type="EMBL" id="QGHB01000001">
    <property type="protein sequence ID" value="PWK91712.1"/>
    <property type="molecule type" value="Genomic_DNA"/>
</dbReference>
<accession>A0A316IE67</accession>
<keyword evidence="1" id="KW-1133">Transmembrane helix</keyword>
<evidence type="ECO:0000313" key="2">
    <source>
        <dbReference type="EMBL" id="PWK91712.1"/>
    </source>
</evidence>
<gene>
    <name evidence="2" type="ORF">C8D88_1011751</name>
</gene>
<sequence length="114" mass="12158">MAPTQRIVRSLLPVTNTKRSHPGTAVQSATPAAVQISQGIGSCCTTVTNGAKRVRNADGVDTVNLKKILTFAGIALLLFFLIAEPQQAAQLVQNILNSLRTAAEALITFVRQLF</sequence>
<reference evidence="2 3" key="1">
    <citation type="submission" date="2018-05" db="EMBL/GenBank/DDBJ databases">
        <title>Genomic Encyclopedia of Type Strains, Phase IV (KMG-IV): sequencing the most valuable type-strain genomes for metagenomic binning, comparative biology and taxonomic classification.</title>
        <authorList>
            <person name="Goeker M."/>
        </authorList>
    </citation>
    <scope>NUCLEOTIDE SEQUENCE [LARGE SCALE GENOMIC DNA]</scope>
    <source>
        <strain evidence="2 3">DSM 45480</strain>
    </source>
</reference>
<keyword evidence="1" id="KW-0472">Membrane</keyword>
<dbReference type="AlphaFoldDB" id="A0A316IE67"/>
<feature type="transmembrane region" description="Helical" evidence="1">
    <location>
        <begin position="65"/>
        <end position="83"/>
    </location>
</feature>
<dbReference type="Proteomes" id="UP000246005">
    <property type="component" value="Unassembled WGS sequence"/>
</dbReference>
<comment type="caution">
    <text evidence="2">The sequence shown here is derived from an EMBL/GenBank/DDBJ whole genome shotgun (WGS) entry which is preliminary data.</text>
</comment>
<proteinExistence type="predicted"/>